<dbReference type="SUPFAM" id="SSF52980">
    <property type="entry name" value="Restriction endonuclease-like"/>
    <property type="match status" value="1"/>
</dbReference>
<protein>
    <recommendedName>
        <fullName evidence="1">DUF559 domain-containing protein</fullName>
    </recommendedName>
</protein>
<proteinExistence type="predicted"/>
<evidence type="ECO:0000313" key="3">
    <source>
        <dbReference type="Proteomes" id="UP000268469"/>
    </source>
</evidence>
<dbReference type="PANTHER" id="PTHR38590">
    <property type="entry name" value="BLL0828 PROTEIN"/>
    <property type="match status" value="1"/>
</dbReference>
<dbReference type="InterPro" id="IPR007569">
    <property type="entry name" value="DUF559"/>
</dbReference>
<dbReference type="EMBL" id="QNBE01000066">
    <property type="protein sequence ID" value="RKX69788.1"/>
    <property type="molecule type" value="Genomic_DNA"/>
</dbReference>
<evidence type="ECO:0000313" key="2">
    <source>
        <dbReference type="EMBL" id="RKX69788.1"/>
    </source>
</evidence>
<feature type="non-terminal residue" evidence="2">
    <location>
        <position position="1"/>
    </location>
</feature>
<organism evidence="2 3">
    <name type="scientific">candidate division WOR-3 bacterium</name>
    <dbReference type="NCBI Taxonomy" id="2052148"/>
    <lineage>
        <taxon>Bacteria</taxon>
        <taxon>Bacteria division WOR-3</taxon>
    </lineage>
</organism>
<dbReference type="Proteomes" id="UP000268469">
    <property type="component" value="Unassembled WGS sequence"/>
</dbReference>
<dbReference type="InterPro" id="IPR011335">
    <property type="entry name" value="Restrct_endonuc-II-like"/>
</dbReference>
<reference evidence="2 3" key="1">
    <citation type="submission" date="2018-06" db="EMBL/GenBank/DDBJ databases">
        <title>Extensive metabolic versatility and redundancy in microbially diverse, dynamic hydrothermal sediments.</title>
        <authorList>
            <person name="Dombrowski N."/>
            <person name="Teske A."/>
            <person name="Baker B.J."/>
        </authorList>
    </citation>
    <scope>NUCLEOTIDE SEQUENCE [LARGE SCALE GENOMIC DNA]</scope>
    <source>
        <strain evidence="2">B36_G15</strain>
    </source>
</reference>
<feature type="domain" description="DUF559" evidence="1">
    <location>
        <begin position="2"/>
        <end position="57"/>
    </location>
</feature>
<evidence type="ECO:0000259" key="1">
    <source>
        <dbReference type="Pfam" id="PF04480"/>
    </source>
</evidence>
<accession>A0A660SG60</accession>
<dbReference type="Gene3D" id="3.40.960.10">
    <property type="entry name" value="VSR Endonuclease"/>
    <property type="match status" value="1"/>
</dbReference>
<name>A0A660SG60_UNCW3</name>
<dbReference type="Pfam" id="PF04480">
    <property type="entry name" value="DUF559"/>
    <property type="match status" value="1"/>
</dbReference>
<comment type="caution">
    <text evidence="2">The sequence shown here is derived from an EMBL/GenBank/DDBJ whole genome shotgun (WGS) entry which is preliminary data.</text>
</comment>
<dbReference type="InterPro" id="IPR047216">
    <property type="entry name" value="Endonuclease_DUF559_bact"/>
</dbReference>
<sequence>FEKRLIIELDGGQHCEDIRDTIRDRWLRERGFTILRFWNNEVLRNIEGVLLKIRENISPSPLMGVNLFLRKPSIFT</sequence>
<gene>
    <name evidence="2" type="ORF">DRP53_07165</name>
</gene>
<dbReference type="AlphaFoldDB" id="A0A660SG60"/>
<dbReference type="PANTHER" id="PTHR38590:SF1">
    <property type="entry name" value="BLL0828 PROTEIN"/>
    <property type="match status" value="1"/>
</dbReference>